<dbReference type="EMBL" id="PYDT01000001">
    <property type="protein sequence ID" value="THU71502.1"/>
    <property type="molecule type" value="Genomic_DNA"/>
</dbReference>
<evidence type="ECO:0000259" key="9">
    <source>
        <dbReference type="Pfam" id="PF23380"/>
    </source>
</evidence>
<keyword evidence="3" id="KW-0863">Zinc-finger</keyword>
<dbReference type="GO" id="GO:0040029">
    <property type="term" value="P:epigenetic regulation of gene expression"/>
    <property type="evidence" value="ECO:0007669"/>
    <property type="project" value="InterPro"/>
</dbReference>
<evidence type="ECO:0000256" key="3">
    <source>
        <dbReference type="ARBA" id="ARBA00022771"/>
    </source>
</evidence>
<evidence type="ECO:0000256" key="1">
    <source>
        <dbReference type="ARBA" id="ARBA00004123"/>
    </source>
</evidence>
<dbReference type="PANTHER" id="PTHR46286">
    <property type="entry name" value="VIN3-LIKE PROTEIN 2-RELATED"/>
    <property type="match status" value="1"/>
</dbReference>
<dbReference type="AlphaFoldDB" id="A0A4S8K921"/>
<keyword evidence="4" id="KW-0862">Zinc</keyword>
<evidence type="ECO:0000256" key="6">
    <source>
        <dbReference type="SAM" id="MobiDB-lite"/>
    </source>
</evidence>
<dbReference type="GO" id="GO:0005634">
    <property type="term" value="C:nucleus"/>
    <property type="evidence" value="ECO:0007669"/>
    <property type="project" value="UniProtKB-SubCell"/>
</dbReference>
<comment type="caution">
    <text evidence="10">The sequence shown here is derived from an EMBL/GenBank/DDBJ whole genome shotgun (WGS) entry which is preliminary data.</text>
</comment>
<dbReference type="InterPro" id="IPR058585">
    <property type="entry name" value="Fn3_VIN3"/>
</dbReference>
<sequence>MDPPFSGFVLDPSKCSKLSIEEKRELIRELSKWPESAPEKLQTWSRRDLLEILCAEIGKERKYTSLTKQKMIEYLFRVVSDKNSGEHAKDSDSSQVPSTPSPQTPSKRQRKNEHPSRLPIITNNLQPSDVEEALDNIRYCQNSACRATLNIQDAFCKRCSCCICRKYDDNKDPSLWLFCGSEAFSQGDLCGLSCHLECALKHERTGIMKSRQCTTRLDGSYYCTYCGKANDLLGCWKKQLLIAKDARRVDALCYRISLSHKLLSLTEKYQSLHEIVDTARKKLEAEVGPIDDLSNMARGIVNRLSVGAEVQRLCAHAVDLLDSMRDSSLTANSQLQQIGTVSSSFIKFEEILPTSLTVALDIEDNTPLAQELAGFTLWHRKTDNPEYPRKSSLSVFKPKKRLLLTELIPATEYMFKVVGFSKMRDLYTWEVGVKTKAISLDDSVGLALETTVSNRHCQISKTNSSGLSNPLEGDESNTNSSACADLNKLPEIDFDDCEKPQILETEKSFDHAQKDNSHQKSECKGSISGPEVLEPEDSHGHSDSALDEEPNSTIPIESTNSMENNQASDIPKSDNESNTPVVNEMVIVPFGQSDSTLPATPPCRLETGTEGSGRCIKGNSGFNIFEKGSLNPEVEPGSSSKKRGGGKFEGINIKDGSMEGLYEYCVKVIRWLECEGHIESNFRVKFLTWFSLRATPQERRIVSVYVDTLIDDPPSLAGQLVDTFLEAICSKRPPPAPTGFCTNLWH</sequence>
<dbReference type="Pfam" id="PF07227">
    <property type="entry name" value="PHD_Oberon"/>
    <property type="match status" value="1"/>
</dbReference>
<dbReference type="GO" id="GO:0008270">
    <property type="term" value="F:zinc ion binding"/>
    <property type="evidence" value="ECO:0007669"/>
    <property type="project" value="UniProtKB-KW"/>
</dbReference>
<feature type="region of interest" description="Disordered" evidence="6">
    <location>
        <begin position="85"/>
        <end position="122"/>
    </location>
</feature>
<evidence type="ECO:0000313" key="11">
    <source>
        <dbReference type="Proteomes" id="UP000317650"/>
    </source>
</evidence>
<feature type="region of interest" description="Disordered" evidence="6">
    <location>
        <begin position="509"/>
        <end position="579"/>
    </location>
</feature>
<feature type="region of interest" description="Disordered" evidence="6">
    <location>
        <begin position="459"/>
        <end position="483"/>
    </location>
</feature>
<feature type="compositionally biased region" description="Polar residues" evidence="6">
    <location>
        <begin position="459"/>
        <end position="468"/>
    </location>
</feature>
<dbReference type="GO" id="GO:0010048">
    <property type="term" value="P:vernalization response"/>
    <property type="evidence" value="ECO:0007669"/>
    <property type="project" value="InterPro"/>
</dbReference>
<keyword evidence="2" id="KW-0479">Metal-binding</keyword>
<name>A0A4S8K921_MUSBA</name>
<feature type="domain" description="VIN3-like C-terminal" evidence="9">
    <location>
        <begin position="662"/>
        <end position="732"/>
    </location>
</feature>
<keyword evidence="11" id="KW-1185">Reference proteome</keyword>
<feature type="domain" description="Oberon-like PHD finger" evidence="7">
    <location>
        <begin position="140"/>
        <end position="261"/>
    </location>
</feature>
<gene>
    <name evidence="10" type="ORF">C4D60_Mb04t02120</name>
</gene>
<dbReference type="Pfam" id="PF23380">
    <property type="entry name" value="VIN3_C"/>
    <property type="match status" value="1"/>
</dbReference>
<organism evidence="10 11">
    <name type="scientific">Musa balbisiana</name>
    <name type="common">Banana</name>
    <dbReference type="NCBI Taxonomy" id="52838"/>
    <lineage>
        <taxon>Eukaryota</taxon>
        <taxon>Viridiplantae</taxon>
        <taxon>Streptophyta</taxon>
        <taxon>Embryophyta</taxon>
        <taxon>Tracheophyta</taxon>
        <taxon>Spermatophyta</taxon>
        <taxon>Magnoliopsida</taxon>
        <taxon>Liliopsida</taxon>
        <taxon>Zingiberales</taxon>
        <taxon>Musaceae</taxon>
        <taxon>Musa</taxon>
    </lineage>
</organism>
<dbReference type="InterPro" id="IPR044514">
    <property type="entry name" value="VIN3-like"/>
</dbReference>
<dbReference type="InterPro" id="IPR056990">
    <property type="entry name" value="VIN3-like_C"/>
</dbReference>
<protein>
    <submittedName>
        <fullName evidence="10">Uncharacterized protein</fullName>
    </submittedName>
</protein>
<keyword evidence="5" id="KW-0539">Nucleus</keyword>
<dbReference type="Pfam" id="PF23376">
    <property type="entry name" value="Fn3_VIN3"/>
    <property type="match status" value="1"/>
</dbReference>
<dbReference type="InterPro" id="IPR032881">
    <property type="entry name" value="Oberon-like_PHD"/>
</dbReference>
<dbReference type="Proteomes" id="UP000317650">
    <property type="component" value="Chromosome 4"/>
</dbReference>
<evidence type="ECO:0000259" key="7">
    <source>
        <dbReference type="Pfam" id="PF07227"/>
    </source>
</evidence>
<proteinExistence type="predicted"/>
<dbReference type="PANTHER" id="PTHR46286:SF2">
    <property type="entry name" value="VIN3-LIKE PROTEIN 2"/>
    <property type="match status" value="1"/>
</dbReference>
<feature type="compositionally biased region" description="Basic and acidic residues" evidence="6">
    <location>
        <begin position="509"/>
        <end position="523"/>
    </location>
</feature>
<dbReference type="CDD" id="cd15521">
    <property type="entry name" value="PHD_VIN3_plant"/>
    <property type="match status" value="1"/>
</dbReference>
<evidence type="ECO:0000256" key="5">
    <source>
        <dbReference type="ARBA" id="ARBA00023242"/>
    </source>
</evidence>
<accession>A0A4S8K921</accession>
<reference evidence="10 11" key="1">
    <citation type="journal article" date="2019" name="Nat. Plants">
        <title>Genome sequencing of Musa balbisiana reveals subgenome evolution and function divergence in polyploid bananas.</title>
        <authorList>
            <person name="Yao X."/>
        </authorList>
    </citation>
    <scope>NUCLEOTIDE SEQUENCE [LARGE SCALE GENOMIC DNA]</scope>
    <source>
        <strain evidence="11">cv. DH-PKW</strain>
        <tissue evidence="10">Leaves</tissue>
    </source>
</reference>
<evidence type="ECO:0000256" key="2">
    <source>
        <dbReference type="ARBA" id="ARBA00022723"/>
    </source>
</evidence>
<comment type="subcellular location">
    <subcellularLocation>
        <location evidence="1">Nucleus</location>
    </subcellularLocation>
</comment>
<dbReference type="STRING" id="52838.A0A4S8K921"/>
<evidence type="ECO:0000256" key="4">
    <source>
        <dbReference type="ARBA" id="ARBA00022833"/>
    </source>
</evidence>
<evidence type="ECO:0000259" key="8">
    <source>
        <dbReference type="Pfam" id="PF23376"/>
    </source>
</evidence>
<evidence type="ECO:0000313" key="10">
    <source>
        <dbReference type="EMBL" id="THU71502.1"/>
    </source>
</evidence>
<feature type="domain" description="VIN3-like fibronectin type-III" evidence="8">
    <location>
        <begin position="346"/>
        <end position="435"/>
    </location>
</feature>
<feature type="compositionally biased region" description="Polar residues" evidence="6">
    <location>
        <begin position="551"/>
        <end position="568"/>
    </location>
</feature>